<dbReference type="SUPFAM" id="SSF55785">
    <property type="entry name" value="PYP-like sensor domain (PAS domain)"/>
    <property type="match status" value="1"/>
</dbReference>
<dbReference type="PROSITE" id="PS50109">
    <property type="entry name" value="HIS_KIN"/>
    <property type="match status" value="1"/>
</dbReference>
<accession>A0A1H4A3S4</accession>
<dbReference type="Pfam" id="PF02518">
    <property type="entry name" value="HATPase_c"/>
    <property type="match status" value="1"/>
</dbReference>
<feature type="domain" description="Histidine kinase" evidence="7">
    <location>
        <begin position="369"/>
        <end position="596"/>
    </location>
</feature>
<dbReference type="GO" id="GO:0000155">
    <property type="term" value="F:phosphorelay sensor kinase activity"/>
    <property type="evidence" value="ECO:0007669"/>
    <property type="project" value="InterPro"/>
</dbReference>
<dbReference type="InterPro" id="IPR003661">
    <property type="entry name" value="HisK_dim/P_dom"/>
</dbReference>
<protein>
    <recommendedName>
        <fullName evidence="2">histidine kinase</fullName>
        <ecNumber evidence="2">2.7.13.3</ecNumber>
    </recommendedName>
</protein>
<dbReference type="Gene3D" id="1.10.287.130">
    <property type="match status" value="1"/>
</dbReference>
<dbReference type="PRINTS" id="PR00344">
    <property type="entry name" value="BCTRLSENSOR"/>
</dbReference>
<evidence type="ECO:0000259" key="7">
    <source>
        <dbReference type="PROSITE" id="PS50109"/>
    </source>
</evidence>
<dbReference type="PANTHER" id="PTHR43304">
    <property type="entry name" value="PHYTOCHROME-LIKE PROTEIN CPH1"/>
    <property type="match status" value="1"/>
</dbReference>
<dbReference type="SUPFAM" id="SSF47384">
    <property type="entry name" value="Homodimeric domain of signal transducing histidine kinase"/>
    <property type="match status" value="1"/>
</dbReference>
<dbReference type="EC" id="2.7.13.3" evidence="2"/>
<evidence type="ECO:0000256" key="6">
    <source>
        <dbReference type="SAM" id="Phobius"/>
    </source>
</evidence>
<dbReference type="STRING" id="150146.SAMN05443667_103185"/>
<dbReference type="InterPro" id="IPR005467">
    <property type="entry name" value="His_kinase_dom"/>
</dbReference>
<dbReference type="PANTHER" id="PTHR43304:SF1">
    <property type="entry name" value="PAC DOMAIN-CONTAINING PROTEIN"/>
    <property type="match status" value="1"/>
</dbReference>
<feature type="transmembrane region" description="Helical" evidence="6">
    <location>
        <begin position="12"/>
        <end position="32"/>
    </location>
</feature>
<evidence type="ECO:0000256" key="5">
    <source>
        <dbReference type="ARBA" id="ARBA00022777"/>
    </source>
</evidence>
<dbReference type="Proteomes" id="UP000198951">
    <property type="component" value="Unassembled WGS sequence"/>
</dbReference>
<dbReference type="InterPro" id="IPR004358">
    <property type="entry name" value="Sig_transdc_His_kin-like_C"/>
</dbReference>
<keyword evidence="3" id="KW-0597">Phosphoprotein</keyword>
<keyword evidence="6" id="KW-0812">Transmembrane</keyword>
<dbReference type="CDD" id="cd00130">
    <property type="entry name" value="PAS"/>
    <property type="match status" value="1"/>
</dbReference>
<dbReference type="EMBL" id="FNRD01000003">
    <property type="protein sequence ID" value="SEA30567.1"/>
    <property type="molecule type" value="Genomic_DNA"/>
</dbReference>
<gene>
    <name evidence="8" type="ORF">SAMN05443667_103185</name>
</gene>
<keyword evidence="9" id="KW-1185">Reference proteome</keyword>
<evidence type="ECO:0000256" key="4">
    <source>
        <dbReference type="ARBA" id="ARBA00022679"/>
    </source>
</evidence>
<dbReference type="CDD" id="cd00082">
    <property type="entry name" value="HisKA"/>
    <property type="match status" value="1"/>
</dbReference>
<dbReference type="InterPro" id="IPR036097">
    <property type="entry name" value="HisK_dim/P_sf"/>
</dbReference>
<dbReference type="Gene3D" id="3.30.450.20">
    <property type="entry name" value="PAS domain"/>
    <property type="match status" value="1"/>
</dbReference>
<sequence length="596" mass="68217">MKLIKLYKNTQIFKVALVVAIVVVGYIASIFYTQMRSLDTSVGLITNSTETQLELEKVLSTISMYESNLRGYIITKDESYLKNRFLKRGEIDQNIEKIKKLVANNPRRIKDIDLLNKLIDHRFNLFRETLLLSKSKTFDSEGFKAKLQESNDFTETMKSFVYKTINAEGDKIKVHNVNHQFELEDSIISAFLLVILTLLILLLSFNKTNVDLVELKKANDELKFLNLSFNKAEKIAGFGHWKINAETGLYTFSDNFYRLLGEEPYAFEPKLENLTKYIHPDDLAYVIQSHKDSLISYEPTSLTFRFVLANGEIKYIKSVGSFTQNSKGEMIKTGVNYDMTDQYEKTLKLEESNIELKSINEELESFNNIVSHDLQEPLHKIQMFISRIGASDKETISEQGKVYLSKIGISANKMQTLLIDLVNYSRTVKGDKVFEEVNLKDIVKLVIDDLSSDIEDKKAVIEVGTLPTIKGMSFQIDQLFVNLISNSLKYSKDTVAPHINIYSEDIGVEEYYHDKLILDSDYHKIIIKDYGIGFKQEYAEKIFMLFQRLETGPKYSGTGLGLAICKKIVDNHHGCIKVQSEPNVGTMFSIYLPKDA</sequence>
<keyword evidence="6" id="KW-1133">Transmembrane helix</keyword>
<evidence type="ECO:0000313" key="9">
    <source>
        <dbReference type="Proteomes" id="UP000198951"/>
    </source>
</evidence>
<organism evidence="8 9">
    <name type="scientific">Flavobacterium gillisiae</name>
    <dbReference type="NCBI Taxonomy" id="150146"/>
    <lineage>
        <taxon>Bacteria</taxon>
        <taxon>Pseudomonadati</taxon>
        <taxon>Bacteroidota</taxon>
        <taxon>Flavobacteriia</taxon>
        <taxon>Flavobacteriales</taxon>
        <taxon>Flavobacteriaceae</taxon>
        <taxon>Flavobacterium</taxon>
    </lineage>
</organism>
<evidence type="ECO:0000256" key="2">
    <source>
        <dbReference type="ARBA" id="ARBA00012438"/>
    </source>
</evidence>
<dbReference type="InterPro" id="IPR013655">
    <property type="entry name" value="PAS_fold_3"/>
</dbReference>
<keyword evidence="5" id="KW-0418">Kinase</keyword>
<proteinExistence type="predicted"/>
<evidence type="ECO:0000256" key="3">
    <source>
        <dbReference type="ARBA" id="ARBA00022553"/>
    </source>
</evidence>
<dbReference type="OrthoDB" id="9124519at2"/>
<dbReference type="Gene3D" id="3.30.565.10">
    <property type="entry name" value="Histidine kinase-like ATPase, C-terminal domain"/>
    <property type="match status" value="1"/>
</dbReference>
<comment type="catalytic activity">
    <reaction evidence="1">
        <text>ATP + protein L-histidine = ADP + protein N-phospho-L-histidine.</text>
        <dbReference type="EC" id="2.7.13.3"/>
    </reaction>
</comment>
<dbReference type="InterPro" id="IPR000014">
    <property type="entry name" value="PAS"/>
</dbReference>
<reference evidence="9" key="1">
    <citation type="submission" date="2016-10" db="EMBL/GenBank/DDBJ databases">
        <authorList>
            <person name="Varghese N."/>
            <person name="Submissions S."/>
        </authorList>
    </citation>
    <scope>NUCLEOTIDE SEQUENCE [LARGE SCALE GENOMIC DNA]</scope>
    <source>
        <strain evidence="9">DSM 22376</strain>
    </source>
</reference>
<dbReference type="SMART" id="SM00387">
    <property type="entry name" value="HATPase_c"/>
    <property type="match status" value="1"/>
</dbReference>
<dbReference type="Pfam" id="PF08447">
    <property type="entry name" value="PAS_3"/>
    <property type="match status" value="1"/>
</dbReference>
<evidence type="ECO:0000313" key="8">
    <source>
        <dbReference type="EMBL" id="SEA30567.1"/>
    </source>
</evidence>
<dbReference type="InterPro" id="IPR007891">
    <property type="entry name" value="CHASE3"/>
</dbReference>
<dbReference type="RefSeq" id="WP_091086359.1">
    <property type="nucleotide sequence ID" value="NZ_FNRD01000003.1"/>
</dbReference>
<evidence type="ECO:0000256" key="1">
    <source>
        <dbReference type="ARBA" id="ARBA00000085"/>
    </source>
</evidence>
<dbReference type="InterPro" id="IPR035965">
    <property type="entry name" value="PAS-like_dom_sf"/>
</dbReference>
<dbReference type="Pfam" id="PF05227">
    <property type="entry name" value="CHASE3"/>
    <property type="match status" value="1"/>
</dbReference>
<dbReference type="InterPro" id="IPR003594">
    <property type="entry name" value="HATPase_dom"/>
</dbReference>
<dbReference type="SUPFAM" id="SSF55874">
    <property type="entry name" value="ATPase domain of HSP90 chaperone/DNA topoisomerase II/histidine kinase"/>
    <property type="match status" value="1"/>
</dbReference>
<dbReference type="InterPro" id="IPR052162">
    <property type="entry name" value="Sensor_kinase/Photoreceptor"/>
</dbReference>
<keyword evidence="6" id="KW-0472">Membrane</keyword>
<keyword evidence="4" id="KW-0808">Transferase</keyword>
<dbReference type="CDD" id="cd19410">
    <property type="entry name" value="HK9-like_sensor"/>
    <property type="match status" value="1"/>
</dbReference>
<dbReference type="InterPro" id="IPR036890">
    <property type="entry name" value="HATPase_C_sf"/>
</dbReference>
<dbReference type="AlphaFoldDB" id="A0A1H4A3S4"/>
<name>A0A1H4A3S4_9FLAO</name>